<organism evidence="1 2">
    <name type="scientific">Gracilibacillus salinarum</name>
    <dbReference type="NCBI Taxonomy" id="2932255"/>
    <lineage>
        <taxon>Bacteria</taxon>
        <taxon>Bacillati</taxon>
        <taxon>Bacillota</taxon>
        <taxon>Bacilli</taxon>
        <taxon>Bacillales</taxon>
        <taxon>Bacillaceae</taxon>
        <taxon>Gracilibacillus</taxon>
    </lineage>
</organism>
<proteinExistence type="predicted"/>
<evidence type="ECO:0000313" key="2">
    <source>
        <dbReference type="Proteomes" id="UP000831537"/>
    </source>
</evidence>
<reference evidence="1 2" key="1">
    <citation type="submission" date="2022-04" db="EMBL/GenBank/DDBJ databases">
        <title>Gracilibacillus sp. isolated from saltern.</title>
        <authorList>
            <person name="Won M."/>
            <person name="Lee C.-M."/>
            <person name="Woen H.-Y."/>
            <person name="Kwon S.-W."/>
        </authorList>
    </citation>
    <scope>NUCLEOTIDE SEQUENCE [LARGE SCALE GENOMIC DNA]</scope>
    <source>
        <strain evidence="1 2">SSPM10-3</strain>
    </source>
</reference>
<dbReference type="Proteomes" id="UP000831537">
    <property type="component" value="Chromosome"/>
</dbReference>
<name>A0ABY4GNA3_9BACI</name>
<dbReference type="RefSeq" id="WP_244745786.1">
    <property type="nucleotide sequence ID" value="NZ_CP095071.1"/>
</dbReference>
<evidence type="ECO:0000313" key="1">
    <source>
        <dbReference type="EMBL" id="UOQ85666.1"/>
    </source>
</evidence>
<keyword evidence="2" id="KW-1185">Reference proteome</keyword>
<sequence length="55" mass="6156">MLVAKGLITGKIYAQGENRAAVLRQLDKEYPYSSRSNPTEFSGKVFPEVLQIRKG</sequence>
<dbReference type="EMBL" id="CP095071">
    <property type="protein sequence ID" value="UOQ85666.1"/>
    <property type="molecule type" value="Genomic_DNA"/>
</dbReference>
<accession>A0ABY4GNA3</accession>
<gene>
    <name evidence="1" type="ORF">MUN87_01805</name>
</gene>
<protein>
    <submittedName>
        <fullName evidence="1">Uncharacterized protein</fullName>
    </submittedName>
</protein>